<dbReference type="AlphaFoldDB" id="A0A4Y2S9R4"/>
<protein>
    <submittedName>
        <fullName evidence="1">Uncharacterized protein</fullName>
    </submittedName>
</protein>
<proteinExistence type="predicted"/>
<dbReference type="Proteomes" id="UP000499080">
    <property type="component" value="Unassembled WGS sequence"/>
</dbReference>
<organism evidence="1 2">
    <name type="scientific">Araneus ventricosus</name>
    <name type="common">Orbweaver spider</name>
    <name type="synonym">Epeira ventricosa</name>
    <dbReference type="NCBI Taxonomy" id="182803"/>
    <lineage>
        <taxon>Eukaryota</taxon>
        <taxon>Metazoa</taxon>
        <taxon>Ecdysozoa</taxon>
        <taxon>Arthropoda</taxon>
        <taxon>Chelicerata</taxon>
        <taxon>Arachnida</taxon>
        <taxon>Araneae</taxon>
        <taxon>Araneomorphae</taxon>
        <taxon>Entelegynae</taxon>
        <taxon>Araneoidea</taxon>
        <taxon>Araneidae</taxon>
        <taxon>Araneus</taxon>
    </lineage>
</organism>
<name>A0A4Y2S9R4_ARAVE</name>
<evidence type="ECO:0000313" key="1">
    <source>
        <dbReference type="EMBL" id="GBN84661.1"/>
    </source>
</evidence>
<evidence type="ECO:0000313" key="2">
    <source>
        <dbReference type="Proteomes" id="UP000499080"/>
    </source>
</evidence>
<gene>
    <name evidence="1" type="ORF">AVEN_36073_1</name>
</gene>
<sequence length="156" mass="17591">MIYFIIIQKCTFTALIRKYSEKYSFIYPAPVFCYYVSINSIPKYSRFLYVSAWDQLKFPLNFSNESNLAVSAGVVPKKLIQSQTVSTSNSQHIRAQSTPSLSHIVKESTSSLGRSEASKWRLTREALSCSLSAGLRRKVSDRGGGWMEHGEECLST</sequence>
<comment type="caution">
    <text evidence="1">The sequence shown here is derived from an EMBL/GenBank/DDBJ whole genome shotgun (WGS) entry which is preliminary data.</text>
</comment>
<reference evidence="1 2" key="1">
    <citation type="journal article" date="2019" name="Sci. Rep.">
        <title>Orb-weaving spider Araneus ventricosus genome elucidates the spidroin gene catalogue.</title>
        <authorList>
            <person name="Kono N."/>
            <person name="Nakamura H."/>
            <person name="Ohtoshi R."/>
            <person name="Moran D.A.P."/>
            <person name="Shinohara A."/>
            <person name="Yoshida Y."/>
            <person name="Fujiwara M."/>
            <person name="Mori M."/>
            <person name="Tomita M."/>
            <person name="Arakawa K."/>
        </authorList>
    </citation>
    <scope>NUCLEOTIDE SEQUENCE [LARGE SCALE GENOMIC DNA]</scope>
</reference>
<dbReference type="EMBL" id="BGPR01020437">
    <property type="protein sequence ID" value="GBN84661.1"/>
    <property type="molecule type" value="Genomic_DNA"/>
</dbReference>
<accession>A0A4Y2S9R4</accession>
<keyword evidence="2" id="KW-1185">Reference proteome</keyword>